<dbReference type="EMBL" id="CM004469">
    <property type="protein sequence ID" value="OCT93214.1"/>
    <property type="molecule type" value="Genomic_DNA"/>
</dbReference>
<accession>A0A974HWT0</accession>
<evidence type="ECO:0000313" key="1">
    <source>
        <dbReference type="EMBL" id="OCT93214.1"/>
    </source>
</evidence>
<evidence type="ECO:0000313" key="2">
    <source>
        <dbReference type="Proteomes" id="UP000694892"/>
    </source>
</evidence>
<protein>
    <submittedName>
        <fullName evidence="1">Uncharacterized protein</fullName>
    </submittedName>
</protein>
<dbReference type="AlphaFoldDB" id="A0A974HWT0"/>
<reference evidence="2" key="1">
    <citation type="journal article" date="2016" name="Nature">
        <title>Genome evolution in the allotetraploid frog Xenopus laevis.</title>
        <authorList>
            <person name="Session A.M."/>
            <person name="Uno Y."/>
            <person name="Kwon T."/>
            <person name="Chapman J.A."/>
            <person name="Toyoda A."/>
            <person name="Takahashi S."/>
            <person name="Fukui A."/>
            <person name="Hikosaka A."/>
            <person name="Suzuki A."/>
            <person name="Kondo M."/>
            <person name="van Heeringen S.J."/>
            <person name="Quigley I."/>
            <person name="Heinz S."/>
            <person name="Ogino H."/>
            <person name="Ochi H."/>
            <person name="Hellsten U."/>
            <person name="Lyons J.B."/>
            <person name="Simakov O."/>
            <person name="Putnam N."/>
            <person name="Stites J."/>
            <person name="Kuroki Y."/>
            <person name="Tanaka T."/>
            <person name="Michiue T."/>
            <person name="Watanabe M."/>
            <person name="Bogdanovic O."/>
            <person name="Lister R."/>
            <person name="Georgiou G."/>
            <person name="Paranjpe S.S."/>
            <person name="van Kruijsbergen I."/>
            <person name="Shu S."/>
            <person name="Carlson J."/>
            <person name="Kinoshita T."/>
            <person name="Ohta Y."/>
            <person name="Mawaribuchi S."/>
            <person name="Jenkins J."/>
            <person name="Grimwood J."/>
            <person name="Schmutz J."/>
            <person name="Mitros T."/>
            <person name="Mozaffari S.V."/>
            <person name="Suzuki Y."/>
            <person name="Haramoto Y."/>
            <person name="Yamamoto T.S."/>
            <person name="Takagi C."/>
            <person name="Heald R."/>
            <person name="Miller K."/>
            <person name="Haudenschild C."/>
            <person name="Kitzman J."/>
            <person name="Nakayama T."/>
            <person name="Izutsu Y."/>
            <person name="Robert J."/>
            <person name="Fortriede J."/>
            <person name="Burns K."/>
            <person name="Lotay V."/>
            <person name="Karimi K."/>
            <person name="Yasuoka Y."/>
            <person name="Dichmann D.S."/>
            <person name="Flajnik M.F."/>
            <person name="Houston D.W."/>
            <person name="Shendure J."/>
            <person name="DuPasquier L."/>
            <person name="Vize P.D."/>
            <person name="Zorn A.M."/>
            <person name="Ito M."/>
            <person name="Marcotte E.M."/>
            <person name="Wallingford J.B."/>
            <person name="Ito Y."/>
            <person name="Asashima M."/>
            <person name="Ueno N."/>
            <person name="Matsuda Y."/>
            <person name="Veenstra G.J."/>
            <person name="Fujiyama A."/>
            <person name="Harland R.M."/>
            <person name="Taira M."/>
            <person name="Rokhsar D.S."/>
        </authorList>
    </citation>
    <scope>NUCLEOTIDE SEQUENCE [LARGE SCALE GENOMIC DNA]</scope>
    <source>
        <strain evidence="2">J</strain>
    </source>
</reference>
<name>A0A974HWT0_XENLA</name>
<organism evidence="1 2">
    <name type="scientific">Xenopus laevis</name>
    <name type="common">African clawed frog</name>
    <dbReference type="NCBI Taxonomy" id="8355"/>
    <lineage>
        <taxon>Eukaryota</taxon>
        <taxon>Metazoa</taxon>
        <taxon>Chordata</taxon>
        <taxon>Craniata</taxon>
        <taxon>Vertebrata</taxon>
        <taxon>Euteleostomi</taxon>
        <taxon>Amphibia</taxon>
        <taxon>Batrachia</taxon>
        <taxon>Anura</taxon>
        <taxon>Pipoidea</taxon>
        <taxon>Pipidae</taxon>
        <taxon>Xenopodinae</taxon>
        <taxon>Xenopus</taxon>
        <taxon>Xenopus</taxon>
    </lineage>
</organism>
<gene>
    <name evidence="1" type="ORF">XELAEV_18016279mg</name>
</gene>
<dbReference type="Proteomes" id="UP000694892">
    <property type="component" value="Chromosome 2S"/>
</dbReference>
<sequence>MKSELTIAHGRLLFCVLCVSRSCKSWKFLILMLSLRYCTINGNIITPSGPSWMPEIIIESEAEISKKSELAYGRKAQCSAKWEPGTERRAALHKA</sequence>
<proteinExistence type="predicted"/>